<protein>
    <submittedName>
        <fullName evidence="1">Uncharacterized protein</fullName>
    </submittedName>
</protein>
<gene>
    <name evidence="1" type="ORF">AVENLUH13518_01849</name>
</gene>
<dbReference type="PATRIC" id="fig|52133.19.peg.1880"/>
<proteinExistence type="predicted"/>
<reference evidence="1 2" key="1">
    <citation type="journal article" date="2016" name="Sci. Rep.">
        <title>Genomic and phenotypic characterization of the species Acinetobacter venetianus.</title>
        <authorList>
            <person name="Fondi M."/>
            <person name="Maida I."/>
            <person name="Perrin E."/>
            <person name="Orlandini V."/>
            <person name="La Torre L."/>
            <person name="Bosi E."/>
            <person name="Negroni A."/>
            <person name="Zanaroli G."/>
            <person name="Fava F."/>
            <person name="Decorosi F."/>
            <person name="Giovannetti L."/>
            <person name="Viti C."/>
            <person name="Vaneechoutte M."/>
            <person name="Dijkshoorn L."/>
            <person name="Fani R."/>
        </authorList>
    </citation>
    <scope>NUCLEOTIDE SEQUENCE [LARGE SCALE GENOMIC DNA]</scope>
    <source>
        <strain evidence="1 2">LUH13518</strain>
    </source>
</reference>
<organism evidence="1 2">
    <name type="scientific">Acinetobacter venetianus</name>
    <dbReference type="NCBI Taxonomy" id="52133"/>
    <lineage>
        <taxon>Bacteria</taxon>
        <taxon>Pseudomonadati</taxon>
        <taxon>Pseudomonadota</taxon>
        <taxon>Gammaproteobacteria</taxon>
        <taxon>Moraxellales</taxon>
        <taxon>Moraxellaceae</taxon>
        <taxon>Acinetobacter</taxon>
    </lineage>
</organism>
<dbReference type="EMBL" id="JRHX01000055">
    <property type="protein sequence ID" value="KXZ70365.1"/>
    <property type="molecule type" value="Genomic_DNA"/>
</dbReference>
<dbReference type="AlphaFoldDB" id="A0A150HU41"/>
<evidence type="ECO:0000313" key="1">
    <source>
        <dbReference type="EMBL" id="KXZ70365.1"/>
    </source>
</evidence>
<sequence length="51" mass="5759">MACESGAIVLTYRNMEDEIIHIRASKVGENGIKANVWYQLNEDGEFVEAED</sequence>
<dbReference type="Proteomes" id="UP000075544">
    <property type="component" value="Unassembled WGS sequence"/>
</dbReference>
<name>A0A150HU41_9GAMM</name>
<accession>A0A150HU41</accession>
<comment type="caution">
    <text evidence="1">The sequence shown here is derived from an EMBL/GenBank/DDBJ whole genome shotgun (WGS) entry which is preliminary data.</text>
</comment>
<evidence type="ECO:0000313" key="2">
    <source>
        <dbReference type="Proteomes" id="UP000075544"/>
    </source>
</evidence>